<dbReference type="InterPro" id="IPR000618">
    <property type="entry name" value="Insect_cuticle"/>
</dbReference>
<evidence type="ECO:0000256" key="1">
    <source>
        <dbReference type="ARBA" id="ARBA00022460"/>
    </source>
</evidence>
<evidence type="ECO:0000313" key="4">
    <source>
        <dbReference type="EMBL" id="KAK8377412.1"/>
    </source>
</evidence>
<evidence type="ECO:0000313" key="5">
    <source>
        <dbReference type="Proteomes" id="UP001487740"/>
    </source>
</evidence>
<accession>A0AAW0SRM7</accession>
<dbReference type="PANTHER" id="PTHR10380:SF241">
    <property type="entry name" value="CUTICULAR PROTEIN 47EG-RELATED"/>
    <property type="match status" value="1"/>
</dbReference>
<feature type="region of interest" description="Disordered" evidence="3">
    <location>
        <begin position="23"/>
        <end position="70"/>
    </location>
</feature>
<dbReference type="PRINTS" id="PR00947">
    <property type="entry name" value="CUTICLE"/>
</dbReference>
<keyword evidence="1 2" id="KW-0193">Cuticle</keyword>
<feature type="compositionally biased region" description="Polar residues" evidence="3">
    <location>
        <begin position="34"/>
        <end position="47"/>
    </location>
</feature>
<comment type="caution">
    <text evidence="4">The sequence shown here is derived from an EMBL/GenBank/DDBJ whole genome shotgun (WGS) entry which is preliminary data.</text>
</comment>
<dbReference type="InterPro" id="IPR031311">
    <property type="entry name" value="CHIT_BIND_RR_consensus"/>
</dbReference>
<dbReference type="PROSITE" id="PS51155">
    <property type="entry name" value="CHIT_BIND_RR_2"/>
    <property type="match status" value="1"/>
</dbReference>
<evidence type="ECO:0000256" key="2">
    <source>
        <dbReference type="PROSITE-ProRule" id="PRU00497"/>
    </source>
</evidence>
<dbReference type="Proteomes" id="UP001487740">
    <property type="component" value="Unassembled WGS sequence"/>
</dbReference>
<dbReference type="GO" id="GO:0008010">
    <property type="term" value="F:structural constituent of chitin-based larval cuticle"/>
    <property type="evidence" value="ECO:0007669"/>
    <property type="project" value="TreeGrafter"/>
</dbReference>
<gene>
    <name evidence="4" type="ORF">O3P69_013800</name>
</gene>
<proteinExistence type="predicted"/>
<dbReference type="GO" id="GO:0062129">
    <property type="term" value="C:chitin-based extracellular matrix"/>
    <property type="evidence" value="ECO:0007669"/>
    <property type="project" value="TreeGrafter"/>
</dbReference>
<dbReference type="AlphaFoldDB" id="A0AAW0SRM7"/>
<dbReference type="PANTHER" id="PTHR10380">
    <property type="entry name" value="CUTICLE PROTEIN"/>
    <property type="match status" value="1"/>
</dbReference>
<sequence>MSLVSFRDAPPPPAYTYIPRPLAAMRSPHPPAATHTTLGISGTTPRPQQEGADTEKRHKKSTGRPDQSDLELAMKLVSTAISTPPPPRHHLRHPRRLLQELYFTRSVLHSSDPCLLQPQDGGWCLAQKAPMLGILIGTPSQGTPRASAKPGRPDPPEYSASQNLCNKPSPEVLGATPHATLTLKTNFPKHTEELCREKSCSLTARLKGIIFACLAAFAAAAPQFQEEFRPDYRPIAILRDEREDYGDGNFRYEFETENGILTNAVGTPGSQGQSNIQGFFRFPLDDGTIAEVQYVADELGYQPVSNLIPTPHPLPAHAIEQIRFAEELRAQGATWDQYGFRLTR</sequence>
<feature type="region of interest" description="Disordered" evidence="3">
    <location>
        <begin position="135"/>
        <end position="171"/>
    </location>
</feature>
<dbReference type="InterPro" id="IPR050468">
    <property type="entry name" value="Cuticle_Struct_Prot"/>
</dbReference>
<name>A0AAW0SRM7_SCYPA</name>
<dbReference type="EMBL" id="JARAKH010000047">
    <property type="protein sequence ID" value="KAK8377412.1"/>
    <property type="molecule type" value="Genomic_DNA"/>
</dbReference>
<evidence type="ECO:0000256" key="3">
    <source>
        <dbReference type="SAM" id="MobiDB-lite"/>
    </source>
</evidence>
<dbReference type="PROSITE" id="PS00233">
    <property type="entry name" value="CHIT_BIND_RR_1"/>
    <property type="match status" value="1"/>
</dbReference>
<keyword evidence="5" id="KW-1185">Reference proteome</keyword>
<dbReference type="Pfam" id="PF00379">
    <property type="entry name" value="Chitin_bind_4"/>
    <property type="match status" value="1"/>
</dbReference>
<organism evidence="4 5">
    <name type="scientific">Scylla paramamosain</name>
    <name type="common">Mud crab</name>
    <dbReference type="NCBI Taxonomy" id="85552"/>
    <lineage>
        <taxon>Eukaryota</taxon>
        <taxon>Metazoa</taxon>
        <taxon>Ecdysozoa</taxon>
        <taxon>Arthropoda</taxon>
        <taxon>Crustacea</taxon>
        <taxon>Multicrustacea</taxon>
        <taxon>Malacostraca</taxon>
        <taxon>Eumalacostraca</taxon>
        <taxon>Eucarida</taxon>
        <taxon>Decapoda</taxon>
        <taxon>Pleocyemata</taxon>
        <taxon>Brachyura</taxon>
        <taxon>Eubrachyura</taxon>
        <taxon>Portunoidea</taxon>
        <taxon>Portunidae</taxon>
        <taxon>Portuninae</taxon>
        <taxon>Scylla</taxon>
    </lineage>
</organism>
<protein>
    <submittedName>
        <fullName evidence="4">Uncharacterized protein</fullName>
    </submittedName>
</protein>
<reference evidence="4 5" key="1">
    <citation type="submission" date="2023-03" db="EMBL/GenBank/DDBJ databases">
        <title>High-quality genome of Scylla paramamosain provides insights in environmental adaptation.</title>
        <authorList>
            <person name="Zhang L."/>
        </authorList>
    </citation>
    <scope>NUCLEOTIDE SEQUENCE [LARGE SCALE GENOMIC DNA]</scope>
    <source>
        <strain evidence="4">LZ_2023a</strain>
        <tissue evidence="4">Muscle</tissue>
    </source>
</reference>